<protein>
    <submittedName>
        <fullName evidence="1">Uncharacterized protein</fullName>
    </submittedName>
</protein>
<dbReference type="EMBL" id="CP127526">
    <property type="protein sequence ID" value="XRI74038.1"/>
    <property type="molecule type" value="Genomic_DNA"/>
</dbReference>
<accession>A0ACD5HHC0</accession>
<evidence type="ECO:0000313" key="1">
    <source>
        <dbReference type="EMBL" id="XRI74038.1"/>
    </source>
</evidence>
<reference evidence="1 2" key="1">
    <citation type="journal article" date="2021" name="ISME J.">
        <title>Genomic evolution of the class Acidithiobacillia: deep-branching Proteobacteria living in extreme acidic conditions.</title>
        <authorList>
            <person name="Moya-Beltran A."/>
            <person name="Beard S."/>
            <person name="Rojas-Villalobos C."/>
            <person name="Issotta F."/>
            <person name="Gallardo Y."/>
            <person name="Ulloa R."/>
            <person name="Giaveno A."/>
            <person name="Degli Esposti M."/>
            <person name="Johnson D.B."/>
            <person name="Quatrini R."/>
        </authorList>
    </citation>
    <scope>NUCLEOTIDE SEQUENCE [LARGE SCALE GENOMIC DNA]</scope>
    <source>
        <strain evidence="1 2">GG1-14</strain>
    </source>
</reference>
<dbReference type="Proteomes" id="UP001195965">
    <property type="component" value="Chromosome"/>
</dbReference>
<proteinExistence type="predicted"/>
<organism evidence="1 2">
    <name type="scientific">Acidithiobacillus montserratensis</name>
    <dbReference type="NCBI Taxonomy" id="2729135"/>
    <lineage>
        <taxon>Bacteria</taxon>
        <taxon>Pseudomonadati</taxon>
        <taxon>Pseudomonadota</taxon>
        <taxon>Acidithiobacillia</taxon>
        <taxon>Acidithiobacillales</taxon>
        <taxon>Acidithiobacillaceae</taxon>
        <taxon>Acidithiobacillus</taxon>
    </lineage>
</organism>
<name>A0ACD5HHC0_9PROT</name>
<sequence length="107" mass="12290">MGNRLHAHLIVNHYEPVLGVEPANIAEELGLPLLENGVLPERRTPLMQSMNLGKSLMETLPKDVLVNLFSVMSQQLQAKLWPEQVTATSPQPRSRISQWWRDWRKAR</sequence>
<gene>
    <name evidence="1" type="ORF">HHS34_002280</name>
</gene>
<evidence type="ECO:0000313" key="2">
    <source>
        <dbReference type="Proteomes" id="UP001195965"/>
    </source>
</evidence>
<keyword evidence="2" id="KW-1185">Reference proteome</keyword>